<feature type="binding site" evidence="13">
    <location>
        <position position="298"/>
    </location>
    <ligand>
        <name>Zn(2+)</name>
        <dbReference type="ChEBI" id="CHEBI:29105"/>
        <note>catalytic</note>
    </ligand>
</feature>
<protein>
    <recommendedName>
        <fullName evidence="14">CAAX prenyl protease</fullName>
        <ecNumber evidence="14">3.4.24.84</ecNumber>
    </recommendedName>
</protein>
<dbReference type="EC" id="3.4.24.84" evidence="14"/>
<dbReference type="InterPro" id="IPR001915">
    <property type="entry name" value="Peptidase_M48"/>
</dbReference>
<evidence type="ECO:0000313" key="17">
    <source>
        <dbReference type="EMBL" id="CDW75638.1"/>
    </source>
</evidence>
<evidence type="ECO:0000256" key="10">
    <source>
        <dbReference type="ARBA" id="ARBA00023136"/>
    </source>
</evidence>
<dbReference type="GO" id="GO:0005789">
    <property type="term" value="C:endoplasmic reticulum membrane"/>
    <property type="evidence" value="ECO:0007669"/>
    <property type="project" value="UniProtKB-SubCell"/>
</dbReference>
<keyword evidence="10 14" id="KW-0472">Membrane</keyword>
<keyword evidence="9 14" id="KW-0482">Metalloprotease</keyword>
<feature type="domain" description="Peptidase M48" evidence="15">
    <location>
        <begin position="229"/>
        <end position="335"/>
    </location>
</feature>
<evidence type="ECO:0000256" key="14">
    <source>
        <dbReference type="RuleBase" id="RU366005"/>
    </source>
</evidence>
<evidence type="ECO:0000256" key="4">
    <source>
        <dbReference type="ARBA" id="ARBA00022723"/>
    </source>
</evidence>
<dbReference type="Pfam" id="PF01435">
    <property type="entry name" value="Peptidase_M48"/>
    <property type="match status" value="1"/>
</dbReference>
<feature type="active site" evidence="12">
    <location>
        <position position="299"/>
    </location>
</feature>
<evidence type="ECO:0000256" key="7">
    <source>
        <dbReference type="ARBA" id="ARBA00022833"/>
    </source>
</evidence>
<dbReference type="GO" id="GO:0004222">
    <property type="term" value="F:metalloendopeptidase activity"/>
    <property type="evidence" value="ECO:0007669"/>
    <property type="project" value="UniProtKB-UniRule"/>
</dbReference>
<evidence type="ECO:0000256" key="2">
    <source>
        <dbReference type="ARBA" id="ARBA00022670"/>
    </source>
</evidence>
<dbReference type="InterPro" id="IPR032456">
    <property type="entry name" value="Peptidase_M48_N"/>
</dbReference>
<name>A0A078A2A3_STYLE</name>
<feature type="transmembrane region" description="Helical" evidence="14">
    <location>
        <begin position="112"/>
        <end position="132"/>
    </location>
</feature>
<proteinExistence type="inferred from homology"/>
<keyword evidence="5 14" id="KW-0378">Hydrolase</keyword>
<dbReference type="InParanoid" id="A0A078A2A3"/>
<evidence type="ECO:0000256" key="6">
    <source>
        <dbReference type="ARBA" id="ARBA00022824"/>
    </source>
</evidence>
<comment type="cofactor">
    <cofactor evidence="13 14">
        <name>Zn(2+)</name>
        <dbReference type="ChEBI" id="CHEBI:29105"/>
    </cofactor>
    <text evidence="13 14">Binds 1 zinc ion per subunit.</text>
</comment>
<dbReference type="Proteomes" id="UP000039865">
    <property type="component" value="Unassembled WGS sequence"/>
</dbReference>
<comment type="similarity">
    <text evidence="14">Belongs to the peptidase M48A family.</text>
</comment>
<dbReference type="Pfam" id="PF16491">
    <property type="entry name" value="Peptidase_M48_N"/>
    <property type="match status" value="1"/>
</dbReference>
<evidence type="ECO:0000256" key="1">
    <source>
        <dbReference type="ARBA" id="ARBA00004477"/>
    </source>
</evidence>
<evidence type="ECO:0000256" key="13">
    <source>
        <dbReference type="PIRSR" id="PIRSR627057-2"/>
    </source>
</evidence>
<dbReference type="InterPro" id="IPR027057">
    <property type="entry name" value="CAXX_Prtase_1"/>
</dbReference>
<accession>A0A078A2A3</accession>
<keyword evidence="18" id="KW-1185">Reference proteome</keyword>
<organism evidence="17 18">
    <name type="scientific">Stylonychia lemnae</name>
    <name type="common">Ciliate</name>
    <dbReference type="NCBI Taxonomy" id="5949"/>
    <lineage>
        <taxon>Eukaryota</taxon>
        <taxon>Sar</taxon>
        <taxon>Alveolata</taxon>
        <taxon>Ciliophora</taxon>
        <taxon>Intramacronucleata</taxon>
        <taxon>Spirotrichea</taxon>
        <taxon>Stichotrichia</taxon>
        <taxon>Sporadotrichida</taxon>
        <taxon>Oxytrichidae</taxon>
        <taxon>Stylonychinae</taxon>
        <taxon>Stylonychia</taxon>
    </lineage>
</organism>
<evidence type="ECO:0000256" key="5">
    <source>
        <dbReference type="ARBA" id="ARBA00022801"/>
    </source>
</evidence>
<feature type="transmembrane region" description="Helical" evidence="14">
    <location>
        <begin position="312"/>
        <end position="330"/>
    </location>
</feature>
<dbReference type="Gene3D" id="3.30.2010.10">
    <property type="entry name" value="Metalloproteases ('zincins'), catalytic domain"/>
    <property type="match status" value="1"/>
</dbReference>
<evidence type="ECO:0000259" key="16">
    <source>
        <dbReference type="Pfam" id="PF16491"/>
    </source>
</evidence>
<reference evidence="17 18" key="1">
    <citation type="submission" date="2014-06" db="EMBL/GenBank/DDBJ databases">
        <authorList>
            <person name="Swart Estienne"/>
        </authorList>
    </citation>
    <scope>NUCLEOTIDE SEQUENCE [LARGE SCALE GENOMIC DNA]</scope>
    <source>
        <strain evidence="17 18">130c</strain>
    </source>
</reference>
<feature type="domain" description="CAAX prenyl protease 1 N-terminal" evidence="16">
    <location>
        <begin position="30"/>
        <end position="225"/>
    </location>
</feature>
<keyword evidence="3 14" id="KW-0812">Transmembrane</keyword>
<dbReference type="FunFam" id="3.30.2010.10:FF:000002">
    <property type="entry name" value="CAAX prenyl protease"/>
    <property type="match status" value="1"/>
</dbReference>
<dbReference type="EMBL" id="CCKQ01004477">
    <property type="protein sequence ID" value="CDW75638.1"/>
    <property type="molecule type" value="Genomic_DNA"/>
</dbReference>
<sequence length="431" mass="51257">MRKPIFPYLYCVITFELFVYLFELYLNWRQYKKFCENETPKEIEHLVTQKEFKKSQSHNKDKMEFKMLQDYLGILANVVWQIFRLPVWLWAFSAEICIAVGLNPEDDSLRTLAFLGFLHIFDVLSSLPWSLYETFVISERHGFNKQTIGQDQQQIDLQTYRIFVKDQVKTFLLVVFFGSIFIYLILGIIEWGGENFYYYVFVFLVVFYLVMLQIFPNFIQPLFNKYSELPQGELREKIEALAKRLNFPLQKLYLVDQSSRSAHSNAYFYGFGKNKRIVLYDTLQKQCNNDEIVAILGHELGHWSKMHTIQQLLITWVQFFVMFFLLSFIINNEDIYISFGFDRKSADQFSKDQGYGNLLAQALIKIHVENASNMNPDKQQVPFIENLFSYANYHHHHPILIERLKAMNYDRSFKVKGSKKNKKQNANKQKR</sequence>
<dbReference type="GO" id="GO:0046872">
    <property type="term" value="F:metal ion binding"/>
    <property type="evidence" value="ECO:0007669"/>
    <property type="project" value="UniProtKB-UniRule"/>
</dbReference>
<evidence type="ECO:0000313" key="18">
    <source>
        <dbReference type="Proteomes" id="UP000039865"/>
    </source>
</evidence>
<dbReference type="OMA" id="FVIEEKF"/>
<comment type="subcellular location">
    <subcellularLocation>
        <location evidence="1 14">Endoplasmic reticulum membrane</location>
        <topology evidence="1 14">Multi-pass membrane protein</topology>
    </subcellularLocation>
</comment>
<feature type="transmembrane region" description="Helical" evidence="14">
    <location>
        <begin position="196"/>
        <end position="215"/>
    </location>
</feature>
<feature type="active site" description="Proton donor" evidence="12">
    <location>
        <position position="347"/>
    </location>
</feature>
<feature type="transmembrane region" description="Helical" evidence="14">
    <location>
        <begin position="6"/>
        <end position="26"/>
    </location>
</feature>
<evidence type="ECO:0000256" key="8">
    <source>
        <dbReference type="ARBA" id="ARBA00022989"/>
    </source>
</evidence>
<evidence type="ECO:0000256" key="3">
    <source>
        <dbReference type="ARBA" id="ARBA00022692"/>
    </source>
</evidence>
<dbReference type="CDD" id="cd07343">
    <property type="entry name" value="M48A_Zmpste24p_like"/>
    <property type="match status" value="1"/>
</dbReference>
<evidence type="ECO:0000256" key="12">
    <source>
        <dbReference type="PIRSR" id="PIRSR627057-1"/>
    </source>
</evidence>
<feature type="transmembrane region" description="Helical" evidence="14">
    <location>
        <begin position="171"/>
        <end position="190"/>
    </location>
</feature>
<evidence type="ECO:0000256" key="9">
    <source>
        <dbReference type="ARBA" id="ARBA00023049"/>
    </source>
</evidence>
<dbReference type="GO" id="GO:0071586">
    <property type="term" value="P:CAAX-box protein processing"/>
    <property type="evidence" value="ECO:0007669"/>
    <property type="project" value="UniProtKB-UniRule"/>
</dbReference>
<keyword evidence="6 14" id="KW-0256">Endoplasmic reticulum</keyword>
<dbReference type="OrthoDB" id="312500at2759"/>
<keyword evidence="7 13" id="KW-0862">Zinc</keyword>
<dbReference type="AlphaFoldDB" id="A0A078A2A3"/>
<keyword evidence="2 14" id="KW-0645">Protease</keyword>
<gene>
    <name evidence="17" type="primary">Contig19404.g20579</name>
    <name evidence="17" type="ORF">STYLEM_4630</name>
</gene>
<evidence type="ECO:0000256" key="11">
    <source>
        <dbReference type="ARBA" id="ARBA00044456"/>
    </source>
</evidence>
<feature type="transmembrane region" description="Helical" evidence="14">
    <location>
        <begin position="71"/>
        <end position="92"/>
    </location>
</feature>
<evidence type="ECO:0000259" key="15">
    <source>
        <dbReference type="Pfam" id="PF01435"/>
    </source>
</evidence>
<feature type="binding site" evidence="13">
    <location>
        <position position="302"/>
    </location>
    <ligand>
        <name>Zn(2+)</name>
        <dbReference type="ChEBI" id="CHEBI:29105"/>
        <note>catalytic</note>
    </ligand>
</feature>
<comment type="function">
    <text evidence="14">Proteolytically removes the C-terminal three residues of farnesylated proteins.</text>
</comment>
<comment type="catalytic activity">
    <reaction evidence="11 14">
        <text>Hydrolyzes the peptide bond -P2-(S-farnesyl or geranylgeranyl)C-P1'-P2'-P3'-COOH where P1' and P2' are amino acids with aliphatic side chains and P3' is any C-terminal residue.</text>
        <dbReference type="EC" id="3.4.24.84"/>
    </reaction>
</comment>
<keyword evidence="8 14" id="KW-1133">Transmembrane helix</keyword>
<dbReference type="PANTHER" id="PTHR10120">
    <property type="entry name" value="CAAX PRENYL PROTEASE 1"/>
    <property type="match status" value="1"/>
</dbReference>
<keyword evidence="4 13" id="KW-0479">Metal-binding</keyword>